<dbReference type="GO" id="GO:0019062">
    <property type="term" value="P:virion attachment to host cell"/>
    <property type="evidence" value="ECO:0007669"/>
    <property type="project" value="InterPro"/>
</dbReference>
<comment type="caution">
    <text evidence="5">The sequence shown here is derived from an EMBL/GenBank/DDBJ whole genome shotgun (WGS) entry which is preliminary data.</text>
</comment>
<feature type="region of interest" description="Disordered" evidence="3">
    <location>
        <begin position="82"/>
        <end position="105"/>
    </location>
</feature>
<dbReference type="Pfam" id="PF07484">
    <property type="entry name" value="Collar"/>
    <property type="match status" value="1"/>
</dbReference>
<reference evidence="5" key="2">
    <citation type="journal article" date="2024" name="Toxins">
        <title>Genome Sequence Analysis of Native Xenorhabdus Strains Isolated from Entomopathogenic Nematodes in Argentina.</title>
        <authorList>
            <person name="Palma L."/>
            <person name="Frizzo L."/>
            <person name="Kaiser S."/>
            <person name="Berry C."/>
            <person name="Caballero P."/>
            <person name="Bode H.B."/>
            <person name="Del Valle E.E."/>
        </authorList>
    </citation>
    <scope>NUCLEOTIDE SEQUENCE</scope>
    <source>
        <strain evidence="5">M</strain>
    </source>
</reference>
<dbReference type="InterPro" id="IPR005068">
    <property type="entry name" value="Phage_lambda_Stf-r2"/>
</dbReference>
<sequence length="276" mass="29711">MSTQDSNSSVTVPTMDDVRKAIRDAIEEHAASRNHPDATLKDKGLVSLSNDVNSNSETAASTPKAIKTAYDLASAANQNADNANENANNANGNANTRLEKGLNGADIPDKDEFVKNLGLAEGSILPIGVPVPWPTENPPEGWLICNGNSFDKAKYPRLAFAYPSGVLPDLRGEFIRGWDSEGTIDPKRTLLSKQQATLLPSVYSYAYSDTTGTLVTPPVKSYKPSLKDFMASDYEDPVISSGPYLRTDLQSGGGVSLASFRVRPRNIAFNYIVRAA</sequence>
<dbReference type="InterPro" id="IPR037053">
    <property type="entry name" value="Phage_tail_collar_dom_sf"/>
</dbReference>
<dbReference type="GO" id="GO:0046718">
    <property type="term" value="P:symbiont entry into host cell"/>
    <property type="evidence" value="ECO:0007669"/>
    <property type="project" value="InterPro"/>
</dbReference>
<organism evidence="5">
    <name type="scientific">Xenorhabdus szentirmaii</name>
    <dbReference type="NCBI Taxonomy" id="290112"/>
    <lineage>
        <taxon>Bacteria</taxon>
        <taxon>Pseudomonadati</taxon>
        <taxon>Pseudomonadota</taxon>
        <taxon>Gammaproteobacteria</taxon>
        <taxon>Enterobacterales</taxon>
        <taxon>Morganellaceae</taxon>
        <taxon>Xenorhabdus</taxon>
    </lineage>
</organism>
<dbReference type="EMBL" id="JACXBF010000428">
    <property type="protein sequence ID" value="MBD2801956.1"/>
    <property type="molecule type" value="Genomic_DNA"/>
</dbReference>
<gene>
    <name evidence="5" type="ORF">ID854_16335</name>
</gene>
<keyword evidence="2" id="KW-0945">Host-virus interaction</keyword>
<dbReference type="PANTHER" id="PTHR35191:SF1">
    <property type="entry name" value="PROPHAGE SIDE TAIL FIBER PROTEIN HOMOLOG STFQ-RELATED"/>
    <property type="match status" value="1"/>
</dbReference>
<accession>A0AAW3YWN8</accession>
<evidence type="ECO:0000313" key="5">
    <source>
        <dbReference type="EMBL" id="MBD2801956.1"/>
    </source>
</evidence>
<dbReference type="AlphaFoldDB" id="A0AAW3YWN8"/>
<evidence type="ECO:0000256" key="1">
    <source>
        <dbReference type="ARBA" id="ARBA00004328"/>
    </source>
</evidence>
<dbReference type="GeneID" id="97123278"/>
<name>A0AAW3YWN8_9GAMM</name>
<evidence type="ECO:0000259" key="4">
    <source>
        <dbReference type="Pfam" id="PF07484"/>
    </source>
</evidence>
<dbReference type="PANTHER" id="PTHR35191">
    <property type="entry name" value="PROPHAGE SIDE TAIL FIBER PROTEIN HOMOLOG STFQ-RELATED"/>
    <property type="match status" value="1"/>
</dbReference>
<evidence type="ECO:0000256" key="3">
    <source>
        <dbReference type="SAM" id="MobiDB-lite"/>
    </source>
</evidence>
<reference evidence="5" key="1">
    <citation type="submission" date="2020-09" db="EMBL/GenBank/DDBJ databases">
        <authorList>
            <person name="Palma L."/>
            <person name="Caballero P."/>
            <person name="Berry C."/>
            <person name="Del Valle E."/>
        </authorList>
    </citation>
    <scope>NUCLEOTIDE SEQUENCE</scope>
    <source>
        <strain evidence="5">M</strain>
    </source>
</reference>
<protein>
    <submittedName>
        <fullName evidence="5">Tail fiber protein</fullName>
    </submittedName>
</protein>
<dbReference type="InterPro" id="IPR011083">
    <property type="entry name" value="Phage_tail_collar_dom"/>
</dbReference>
<dbReference type="RefSeq" id="WP_071991767.1">
    <property type="nucleotide sequence ID" value="NZ_CAWNPE010000001.1"/>
</dbReference>
<evidence type="ECO:0000256" key="2">
    <source>
        <dbReference type="ARBA" id="ARBA00022581"/>
    </source>
</evidence>
<proteinExistence type="predicted"/>
<dbReference type="Gene3D" id="3.90.1340.10">
    <property type="entry name" value="Phage tail collar domain"/>
    <property type="match status" value="1"/>
</dbReference>
<dbReference type="Pfam" id="PF03406">
    <property type="entry name" value="Phage_fiber_2"/>
    <property type="match status" value="1"/>
</dbReference>
<dbReference type="SUPFAM" id="SSF88874">
    <property type="entry name" value="Receptor-binding domain of short tail fibre protein gp12"/>
    <property type="match status" value="1"/>
</dbReference>
<comment type="subcellular location">
    <subcellularLocation>
        <location evidence="1">Virion</location>
    </subcellularLocation>
</comment>
<feature type="compositionally biased region" description="Low complexity" evidence="3">
    <location>
        <begin position="82"/>
        <end position="95"/>
    </location>
</feature>
<dbReference type="Proteomes" id="UP001193920">
    <property type="component" value="Unassembled WGS sequence"/>
</dbReference>
<dbReference type="InterPro" id="IPR051934">
    <property type="entry name" value="Phage_Tail_Fiber_Structural"/>
</dbReference>
<feature type="domain" description="Phage tail collar" evidence="4">
    <location>
        <begin position="128"/>
        <end position="175"/>
    </location>
</feature>